<dbReference type="InterPro" id="IPR011990">
    <property type="entry name" value="TPR-like_helical_dom_sf"/>
</dbReference>
<dbReference type="Proteomes" id="UP000076481">
    <property type="component" value="Unassembled WGS sequence"/>
</dbReference>
<sequence length="306" mass="34354">MAVKRIPQATFLSSIRTLSVFFLVAGTLALASCSSSRPQMSAEEQVSVAYKKAAELYEKKEYENAAAALEPQLFASRATPLEDDVLFLLAQSYYASEQYLLSSDMYDRLLQQVPSSPYREASRYMLAKSYEQLSPGYELDQEYTRKAIGAYSEYLAEYGVKDPASSARDLDTYSELLKIDPSSASYQRGYEAAKLAMARQDSVKHASAAIPVLHNKLGAATYSIATQYVKLKKYKAAAIYFEKVVRNYGDTPWMKKAQAGLVDVLVKRGKWFDAQRALDAYLQSYPEDLEEMKGTREVIMQNFSNS</sequence>
<evidence type="ECO:0000313" key="4">
    <source>
        <dbReference type="Proteomes" id="UP000076481"/>
    </source>
</evidence>
<gene>
    <name evidence="3" type="ORF">A3K90_10060</name>
</gene>
<dbReference type="PROSITE" id="PS51257">
    <property type="entry name" value="PROKAR_LIPOPROTEIN"/>
    <property type="match status" value="1"/>
</dbReference>
<accession>A0A165M6S5</accession>
<organism evidence="3 4">
    <name type="scientific">Pelodictyon luteolum</name>
    <dbReference type="NCBI Taxonomy" id="1100"/>
    <lineage>
        <taxon>Bacteria</taxon>
        <taxon>Pseudomonadati</taxon>
        <taxon>Chlorobiota</taxon>
        <taxon>Chlorobiia</taxon>
        <taxon>Chlorobiales</taxon>
        <taxon>Chlorobiaceae</taxon>
        <taxon>Chlorobium/Pelodictyon group</taxon>
        <taxon>Pelodictyon</taxon>
    </lineage>
</organism>
<dbReference type="AlphaFoldDB" id="A0A165M6S5"/>
<feature type="domain" description="Outer membrane lipoprotein BamD-like" evidence="2">
    <location>
        <begin position="44"/>
        <end position="158"/>
    </location>
</feature>
<dbReference type="Gene3D" id="1.25.40.10">
    <property type="entry name" value="Tetratricopeptide repeat domain"/>
    <property type="match status" value="1"/>
</dbReference>
<dbReference type="RefSeq" id="WP_303681039.1">
    <property type="nucleotide sequence ID" value="NZ_LVWG01000017.1"/>
</dbReference>
<evidence type="ECO:0000313" key="3">
    <source>
        <dbReference type="EMBL" id="KZK74879.1"/>
    </source>
</evidence>
<comment type="caution">
    <text evidence="3">The sequence shown here is derived from an EMBL/GenBank/DDBJ whole genome shotgun (WGS) entry which is preliminary data.</text>
</comment>
<evidence type="ECO:0000259" key="2">
    <source>
        <dbReference type="Pfam" id="PF13525"/>
    </source>
</evidence>
<dbReference type="SUPFAM" id="SSF48452">
    <property type="entry name" value="TPR-like"/>
    <property type="match status" value="1"/>
</dbReference>
<evidence type="ECO:0000256" key="1">
    <source>
        <dbReference type="ARBA" id="ARBA00022729"/>
    </source>
</evidence>
<proteinExistence type="predicted"/>
<dbReference type="Pfam" id="PF13174">
    <property type="entry name" value="TPR_6"/>
    <property type="match status" value="1"/>
</dbReference>
<protein>
    <recommendedName>
        <fullName evidence="2">Outer membrane lipoprotein BamD-like domain-containing protein</fullName>
    </recommendedName>
</protein>
<dbReference type="InterPro" id="IPR039565">
    <property type="entry name" value="BamD-like"/>
</dbReference>
<keyword evidence="1" id="KW-0732">Signal</keyword>
<name>A0A165M6S5_PELLU</name>
<dbReference type="InterPro" id="IPR019734">
    <property type="entry name" value="TPR_rpt"/>
</dbReference>
<dbReference type="Pfam" id="PF13525">
    <property type="entry name" value="YfiO"/>
    <property type="match status" value="1"/>
</dbReference>
<dbReference type="EMBL" id="LVWG01000017">
    <property type="protein sequence ID" value="KZK74879.1"/>
    <property type="molecule type" value="Genomic_DNA"/>
</dbReference>
<reference evidence="3 4" key="1">
    <citation type="submission" date="2016-03" db="EMBL/GenBank/DDBJ databases">
        <title>Speciation and ecological success in dimly lit waters: horizontal gene transfer in a green sulfur bacteria bloom unveiled by metagenomic assembly.</title>
        <authorList>
            <person name="Llorens-Mares T."/>
            <person name="Liu Z."/>
            <person name="Allen L.Z."/>
            <person name="Rusch D.B."/>
            <person name="Craig M.T."/>
            <person name="Dupont C.L."/>
            <person name="Bryant D.A."/>
            <person name="Casamayor E.O."/>
        </authorList>
    </citation>
    <scope>NUCLEOTIDE SEQUENCE [LARGE SCALE GENOMIC DNA]</scope>
    <source>
        <strain evidence="3">CIII</strain>
    </source>
</reference>